<evidence type="ECO:0000313" key="2">
    <source>
        <dbReference type="Proteomes" id="UP000886998"/>
    </source>
</evidence>
<comment type="caution">
    <text evidence="1">The sequence shown here is derived from an EMBL/GenBank/DDBJ whole genome shotgun (WGS) entry which is preliminary data.</text>
</comment>
<dbReference type="AlphaFoldDB" id="A0A8X6YSU7"/>
<evidence type="ECO:0000313" key="1">
    <source>
        <dbReference type="EMBL" id="GFY76333.1"/>
    </source>
</evidence>
<dbReference type="EMBL" id="BMAV01021839">
    <property type="protein sequence ID" value="GFY76333.1"/>
    <property type="molecule type" value="Genomic_DNA"/>
</dbReference>
<reference evidence="1" key="1">
    <citation type="submission" date="2020-08" db="EMBL/GenBank/DDBJ databases">
        <title>Multicomponent nature underlies the extraordinary mechanical properties of spider dragline silk.</title>
        <authorList>
            <person name="Kono N."/>
            <person name="Nakamura H."/>
            <person name="Mori M."/>
            <person name="Yoshida Y."/>
            <person name="Ohtoshi R."/>
            <person name="Malay A.D."/>
            <person name="Moran D.A.P."/>
            <person name="Tomita M."/>
            <person name="Numata K."/>
            <person name="Arakawa K."/>
        </authorList>
    </citation>
    <scope>NUCLEOTIDE SEQUENCE</scope>
</reference>
<keyword evidence="2" id="KW-1185">Reference proteome</keyword>
<organism evidence="1 2">
    <name type="scientific">Trichonephila inaurata madagascariensis</name>
    <dbReference type="NCBI Taxonomy" id="2747483"/>
    <lineage>
        <taxon>Eukaryota</taxon>
        <taxon>Metazoa</taxon>
        <taxon>Ecdysozoa</taxon>
        <taxon>Arthropoda</taxon>
        <taxon>Chelicerata</taxon>
        <taxon>Arachnida</taxon>
        <taxon>Araneae</taxon>
        <taxon>Araneomorphae</taxon>
        <taxon>Entelegynae</taxon>
        <taxon>Araneoidea</taxon>
        <taxon>Nephilidae</taxon>
        <taxon>Trichonephila</taxon>
        <taxon>Trichonephila inaurata</taxon>
    </lineage>
</organism>
<dbReference type="Proteomes" id="UP000886998">
    <property type="component" value="Unassembled WGS sequence"/>
</dbReference>
<gene>
    <name evidence="1" type="ORF">TNIN_89591</name>
</gene>
<proteinExistence type="predicted"/>
<sequence length="81" mass="8994">MALNTCSLTRVVAGEGRGHPSYSLRRENFLGPNDESVHPCLHEDLLQGRVMVSRVVAGTSRELAFAVQKSRLLMFPNLNNE</sequence>
<name>A0A8X6YSU7_9ARAC</name>
<accession>A0A8X6YSU7</accession>
<protein>
    <submittedName>
        <fullName evidence="1">Uncharacterized protein</fullName>
    </submittedName>
</protein>